<dbReference type="Gene3D" id="3.90.1150.10">
    <property type="entry name" value="Aspartate Aminotransferase, domain 1"/>
    <property type="match status" value="1"/>
</dbReference>
<dbReference type="GO" id="GO:0008483">
    <property type="term" value="F:transaminase activity"/>
    <property type="evidence" value="ECO:0007669"/>
    <property type="project" value="UniProtKB-KW"/>
</dbReference>
<dbReference type="Pfam" id="PF00202">
    <property type="entry name" value="Aminotran_3"/>
    <property type="match status" value="1"/>
</dbReference>
<dbReference type="InterPro" id="IPR015422">
    <property type="entry name" value="PyrdxlP-dep_Trfase_small"/>
</dbReference>
<dbReference type="Gene3D" id="3.40.640.10">
    <property type="entry name" value="Type I PLP-dependent aspartate aminotransferase-like (Major domain)"/>
    <property type="match status" value="1"/>
</dbReference>
<evidence type="ECO:0000313" key="6">
    <source>
        <dbReference type="EMBL" id="GAA1394584.1"/>
    </source>
</evidence>
<evidence type="ECO:0000256" key="1">
    <source>
        <dbReference type="ARBA" id="ARBA00001933"/>
    </source>
</evidence>
<keyword evidence="3" id="KW-0808">Transferase</keyword>
<evidence type="ECO:0000256" key="2">
    <source>
        <dbReference type="ARBA" id="ARBA00022576"/>
    </source>
</evidence>
<dbReference type="Proteomes" id="UP001499863">
    <property type="component" value="Unassembled WGS sequence"/>
</dbReference>
<keyword evidence="2 6" id="KW-0032">Aminotransferase</keyword>
<comment type="similarity">
    <text evidence="5">Belongs to the class-III pyridoxal-phosphate-dependent aminotransferase family.</text>
</comment>
<dbReference type="PANTHER" id="PTHR11986:SF79">
    <property type="entry name" value="ACETYLORNITHINE AMINOTRANSFERASE, MITOCHONDRIAL"/>
    <property type="match status" value="1"/>
</dbReference>
<dbReference type="PANTHER" id="PTHR11986">
    <property type="entry name" value="AMINOTRANSFERASE CLASS III"/>
    <property type="match status" value="1"/>
</dbReference>
<dbReference type="InterPro" id="IPR015424">
    <property type="entry name" value="PyrdxlP-dep_Trfase"/>
</dbReference>
<comment type="cofactor">
    <cofactor evidence="1">
        <name>pyridoxal 5'-phosphate</name>
        <dbReference type="ChEBI" id="CHEBI:597326"/>
    </cofactor>
</comment>
<dbReference type="SUPFAM" id="SSF53383">
    <property type="entry name" value="PLP-dependent transferases"/>
    <property type="match status" value="1"/>
</dbReference>
<comment type="caution">
    <text evidence="6">The sequence shown here is derived from an EMBL/GenBank/DDBJ whole genome shotgun (WGS) entry which is preliminary data.</text>
</comment>
<dbReference type="RefSeq" id="WP_344333994.1">
    <property type="nucleotide sequence ID" value="NZ_BAAAKJ010000152.1"/>
</dbReference>
<gene>
    <name evidence="6" type="ORF">GCM10009639_28820</name>
</gene>
<dbReference type="InterPro" id="IPR005814">
    <property type="entry name" value="Aminotrans_3"/>
</dbReference>
<proteinExistence type="inferred from homology"/>
<dbReference type="EMBL" id="BAAAKJ010000152">
    <property type="protein sequence ID" value="GAA1394584.1"/>
    <property type="molecule type" value="Genomic_DNA"/>
</dbReference>
<accession>A0ABN1Y0J6</accession>
<reference evidence="6 7" key="1">
    <citation type="journal article" date="2019" name="Int. J. Syst. Evol. Microbiol.">
        <title>The Global Catalogue of Microorganisms (GCM) 10K type strain sequencing project: providing services to taxonomists for standard genome sequencing and annotation.</title>
        <authorList>
            <consortium name="The Broad Institute Genomics Platform"/>
            <consortium name="The Broad Institute Genome Sequencing Center for Infectious Disease"/>
            <person name="Wu L."/>
            <person name="Ma J."/>
        </authorList>
    </citation>
    <scope>NUCLEOTIDE SEQUENCE [LARGE SCALE GENOMIC DNA]</scope>
    <source>
        <strain evidence="6 7">JCM 12393</strain>
    </source>
</reference>
<dbReference type="InterPro" id="IPR050103">
    <property type="entry name" value="Class-III_PLP-dep_AT"/>
</dbReference>
<evidence type="ECO:0000256" key="5">
    <source>
        <dbReference type="RuleBase" id="RU003560"/>
    </source>
</evidence>
<sequence>MTDLLDIAAAENLTEEQVHTLYRSFVSRSQVSLVGAFGFGHDLVESAEGCWITLRDGRRILDFTGGIGVLNHGHNHPRILAARRRFAEQRRMEVHKNYLSPYVAALSHNLARLLPGDLDISYFPNSGAEAVEGAVKLAYKYHAGRRGTVLHTDISFHGKLLGAGSLTASPELHFDYPRIPGTDFFGYGDLDSFALALDRHQALDGGSDVYAVVLEPFSASSLRACPGDFLREVRRLCTERDIVLIFDEVYTGWGRTGALFHFMHHPGLVPDVVTMSKSFGGGKASIAGYVAREPVFRRAYDTLQDATLHSTTYYGFGEETATALEAVAVAVEDDYPGRARKLGAVLEAGLRDIAGRHRSLVASTAGTGALHGVFLKAGPAPLDRLLPLLPAALGGDPRLRTKLITGAVIAALYRDHGVLTFFGSNHGLPLIVAPPLVAEEPEAETFLHALDDVLAQGPARLLGRLAKELATGRLRP</sequence>
<name>A0ABN1Y0J6_9ACTN</name>
<evidence type="ECO:0000256" key="4">
    <source>
        <dbReference type="ARBA" id="ARBA00022898"/>
    </source>
</evidence>
<keyword evidence="7" id="KW-1185">Reference proteome</keyword>
<protein>
    <submittedName>
        <fullName evidence="6">Aspartate aminotransferase family protein</fullName>
    </submittedName>
</protein>
<evidence type="ECO:0000313" key="7">
    <source>
        <dbReference type="Proteomes" id="UP001499863"/>
    </source>
</evidence>
<dbReference type="InterPro" id="IPR015421">
    <property type="entry name" value="PyrdxlP-dep_Trfase_major"/>
</dbReference>
<organism evidence="6 7">
    <name type="scientific">Kitasatospora putterlickiae</name>
    <dbReference type="NCBI Taxonomy" id="221725"/>
    <lineage>
        <taxon>Bacteria</taxon>
        <taxon>Bacillati</taxon>
        <taxon>Actinomycetota</taxon>
        <taxon>Actinomycetes</taxon>
        <taxon>Kitasatosporales</taxon>
        <taxon>Streptomycetaceae</taxon>
        <taxon>Kitasatospora</taxon>
    </lineage>
</organism>
<evidence type="ECO:0000256" key="3">
    <source>
        <dbReference type="ARBA" id="ARBA00022679"/>
    </source>
</evidence>
<keyword evidence="4 5" id="KW-0663">Pyridoxal phosphate</keyword>